<evidence type="ECO:0000259" key="1">
    <source>
        <dbReference type="PROSITE" id="PS50994"/>
    </source>
</evidence>
<protein>
    <recommendedName>
        <fullName evidence="1">Integrase catalytic domain-containing protein</fullName>
    </recommendedName>
</protein>
<dbReference type="GO" id="GO:0015074">
    <property type="term" value="P:DNA integration"/>
    <property type="evidence" value="ECO:0007669"/>
    <property type="project" value="InterPro"/>
</dbReference>
<evidence type="ECO:0000313" key="2">
    <source>
        <dbReference type="EMBL" id="OSC32464.1"/>
    </source>
</evidence>
<dbReference type="InterPro" id="IPR036397">
    <property type="entry name" value="RNaseH_sf"/>
</dbReference>
<name>A0A1X2LEQ3_9MYCO</name>
<dbReference type="Gene3D" id="3.30.420.10">
    <property type="entry name" value="Ribonuclease H-like superfamily/Ribonuclease H"/>
    <property type="match status" value="1"/>
</dbReference>
<dbReference type="Proteomes" id="UP000242320">
    <property type="component" value="Unassembled WGS sequence"/>
</dbReference>
<dbReference type="PANTHER" id="PTHR47515">
    <property type="entry name" value="LOW CALCIUM RESPONSE LOCUS PROTEIN T"/>
    <property type="match status" value="1"/>
</dbReference>
<dbReference type="EMBL" id="NCXM01000001">
    <property type="protein sequence ID" value="OSC32464.1"/>
    <property type="molecule type" value="Genomic_DNA"/>
</dbReference>
<dbReference type="AlphaFoldDB" id="A0A1X2LEQ3"/>
<dbReference type="SUPFAM" id="SSF53098">
    <property type="entry name" value="Ribonuclease H-like"/>
    <property type="match status" value="1"/>
</dbReference>
<reference evidence="2 3" key="1">
    <citation type="submission" date="2017-04" db="EMBL/GenBank/DDBJ databases">
        <title>The new phylogeny of genus Mycobacterium.</title>
        <authorList>
            <person name="Tortoli E."/>
            <person name="Trovato A."/>
            <person name="Cirillo D.M."/>
        </authorList>
    </citation>
    <scope>NUCLEOTIDE SEQUENCE [LARGE SCALE GENOMIC DNA]</scope>
    <source>
        <strain evidence="2 3">DSM 45247</strain>
    </source>
</reference>
<dbReference type="GO" id="GO:0003676">
    <property type="term" value="F:nucleic acid binding"/>
    <property type="evidence" value="ECO:0007669"/>
    <property type="project" value="InterPro"/>
</dbReference>
<dbReference type="PANTHER" id="PTHR47515:SF2">
    <property type="entry name" value="INTEGRASE CORE DOMAIN PROTEIN"/>
    <property type="match status" value="1"/>
</dbReference>
<evidence type="ECO:0000313" key="3">
    <source>
        <dbReference type="Proteomes" id="UP000242320"/>
    </source>
</evidence>
<dbReference type="InterPro" id="IPR001584">
    <property type="entry name" value="Integrase_cat-core"/>
</dbReference>
<organism evidence="2 3">
    <name type="scientific">Mycolicibacterium vulneris</name>
    <dbReference type="NCBI Taxonomy" id="547163"/>
    <lineage>
        <taxon>Bacteria</taxon>
        <taxon>Bacillati</taxon>
        <taxon>Actinomycetota</taxon>
        <taxon>Actinomycetes</taxon>
        <taxon>Mycobacteriales</taxon>
        <taxon>Mycobacteriaceae</taxon>
        <taxon>Mycolicibacterium</taxon>
    </lineage>
</organism>
<gene>
    <name evidence="2" type="ORF">B8W69_01415</name>
</gene>
<dbReference type="PROSITE" id="PS50994">
    <property type="entry name" value="INTEGRASE"/>
    <property type="match status" value="1"/>
</dbReference>
<proteinExistence type="predicted"/>
<keyword evidence="3" id="KW-1185">Reference proteome</keyword>
<dbReference type="OrthoDB" id="568335at2"/>
<accession>A0A1X2LEQ3</accession>
<dbReference type="InterPro" id="IPR012337">
    <property type="entry name" value="RNaseH-like_sf"/>
</dbReference>
<comment type="caution">
    <text evidence="2">The sequence shown here is derived from an EMBL/GenBank/DDBJ whole genome shotgun (WGS) entry which is preliminary data.</text>
</comment>
<feature type="domain" description="Integrase catalytic" evidence="1">
    <location>
        <begin position="107"/>
        <end position="302"/>
    </location>
</feature>
<dbReference type="Pfam" id="PF13683">
    <property type="entry name" value="rve_3"/>
    <property type="match status" value="1"/>
</dbReference>
<sequence>MPVSRFCVLAGIPERSYRRRLARLRHADPIKGPWPAPVVDRIEALAAKYAEQWPAWGYRKIAALMRADGNQVTNSSVARALRRRGLLLPQGFRADRKSWAVLRRRVFRDPPTERNRVWQTDFSEFETACGGIWRICAVIDYATKYCLAITVTPTGRGADALHCLQLAIAEAQRILELDDLRADRGVMDIFDTAENVIGQAPAPIALVSDNGPCFRGQTFQTAFDGEDPLLRHVRTRVKSPQTNGVVERFFGTLKYEHLFRGYIGDADALDMETHHFRNIYNTIRPHQALADRTPKQAYLDGKTLPTS</sequence>